<keyword evidence="1" id="KW-1133">Transmembrane helix</keyword>
<proteinExistence type="predicted"/>
<evidence type="ECO:0000313" key="2">
    <source>
        <dbReference type="EMBL" id="MCA9383163.1"/>
    </source>
</evidence>
<dbReference type="Proteomes" id="UP000783287">
    <property type="component" value="Unassembled WGS sequence"/>
</dbReference>
<organism evidence="2 3">
    <name type="scientific">Candidatus Dojkabacteria bacterium</name>
    <dbReference type="NCBI Taxonomy" id="2099670"/>
    <lineage>
        <taxon>Bacteria</taxon>
        <taxon>Candidatus Dojkabacteria</taxon>
    </lineage>
</organism>
<feature type="transmembrane region" description="Helical" evidence="1">
    <location>
        <begin position="7"/>
        <end position="26"/>
    </location>
</feature>
<accession>A0A955L5S2</accession>
<reference evidence="2" key="2">
    <citation type="journal article" date="2021" name="Microbiome">
        <title>Successional dynamics and alternative stable states in a saline activated sludge microbial community over 9 years.</title>
        <authorList>
            <person name="Wang Y."/>
            <person name="Ye J."/>
            <person name="Ju F."/>
            <person name="Liu L."/>
            <person name="Boyd J.A."/>
            <person name="Deng Y."/>
            <person name="Parks D.H."/>
            <person name="Jiang X."/>
            <person name="Yin X."/>
            <person name="Woodcroft B.J."/>
            <person name="Tyson G.W."/>
            <person name="Hugenholtz P."/>
            <person name="Polz M.F."/>
            <person name="Zhang T."/>
        </authorList>
    </citation>
    <scope>NUCLEOTIDE SEQUENCE</scope>
    <source>
        <strain evidence="2">HKST-UBA14</strain>
    </source>
</reference>
<protein>
    <submittedName>
        <fullName evidence="2">Uncharacterized protein</fullName>
    </submittedName>
</protein>
<dbReference type="EMBL" id="JAGQLK010000033">
    <property type="protein sequence ID" value="MCA9383163.1"/>
    <property type="molecule type" value="Genomic_DNA"/>
</dbReference>
<sequence>MSFGLKFGYFMFVIIILSGLFIPKAYELLADFSLEQVGVKDNIIQLDESLNVNSVIDIQDNIVDGFLDLISNQDSSDDTTDQTEQSVGYFEENIYPSFVDIFAFIYRVLAVVIGLLGLVAIVYLSYITSGATDTQDLKSKVAHLEQKVQMLESRLQ</sequence>
<gene>
    <name evidence="2" type="ORF">KC909_02250</name>
</gene>
<comment type="caution">
    <text evidence="2">The sequence shown here is derived from an EMBL/GenBank/DDBJ whole genome shotgun (WGS) entry which is preliminary data.</text>
</comment>
<dbReference type="AlphaFoldDB" id="A0A955L5S2"/>
<feature type="transmembrane region" description="Helical" evidence="1">
    <location>
        <begin position="104"/>
        <end position="126"/>
    </location>
</feature>
<name>A0A955L5S2_9BACT</name>
<keyword evidence="1" id="KW-0472">Membrane</keyword>
<evidence type="ECO:0000313" key="3">
    <source>
        <dbReference type="Proteomes" id="UP000783287"/>
    </source>
</evidence>
<keyword evidence="1" id="KW-0812">Transmembrane</keyword>
<reference evidence="2" key="1">
    <citation type="submission" date="2020-04" db="EMBL/GenBank/DDBJ databases">
        <authorList>
            <person name="Zhang T."/>
        </authorList>
    </citation>
    <scope>NUCLEOTIDE SEQUENCE</scope>
    <source>
        <strain evidence="2">HKST-UBA14</strain>
    </source>
</reference>
<evidence type="ECO:0000256" key="1">
    <source>
        <dbReference type="SAM" id="Phobius"/>
    </source>
</evidence>